<name>A0A917YLP6_9RHOB</name>
<comment type="function">
    <text evidence="10">Catalyzes the NADPH-dependent reduction of ketopantoate into pantoic acid.</text>
</comment>
<keyword evidence="5 10" id="KW-0566">Pantothenate biosynthesis</keyword>
<feature type="domain" description="Ketopantoate reductase C-terminal" evidence="12">
    <location>
        <begin position="176"/>
        <end position="294"/>
    </location>
</feature>
<dbReference type="PANTHER" id="PTHR43765:SF2">
    <property type="entry name" value="2-DEHYDROPANTOATE 2-REDUCTASE"/>
    <property type="match status" value="1"/>
</dbReference>
<dbReference type="Gene3D" id="3.40.50.720">
    <property type="entry name" value="NAD(P)-binding Rossmann-like Domain"/>
    <property type="match status" value="1"/>
</dbReference>
<dbReference type="GO" id="GO:0015940">
    <property type="term" value="P:pantothenate biosynthetic process"/>
    <property type="evidence" value="ECO:0007669"/>
    <property type="project" value="UniProtKB-KW"/>
</dbReference>
<feature type="domain" description="Ketopantoate reductase N-terminal" evidence="11">
    <location>
        <begin position="6"/>
        <end position="152"/>
    </location>
</feature>
<evidence type="ECO:0000256" key="2">
    <source>
        <dbReference type="ARBA" id="ARBA00007870"/>
    </source>
</evidence>
<dbReference type="InterPro" id="IPR013328">
    <property type="entry name" value="6PGD_dom2"/>
</dbReference>
<evidence type="ECO:0000256" key="8">
    <source>
        <dbReference type="ARBA" id="ARBA00032024"/>
    </source>
</evidence>
<dbReference type="GO" id="GO:0005737">
    <property type="term" value="C:cytoplasm"/>
    <property type="evidence" value="ECO:0007669"/>
    <property type="project" value="TreeGrafter"/>
</dbReference>
<dbReference type="InterPro" id="IPR013332">
    <property type="entry name" value="KPR_N"/>
</dbReference>
<dbReference type="Proteomes" id="UP000598196">
    <property type="component" value="Unassembled WGS sequence"/>
</dbReference>
<keyword evidence="7 10" id="KW-0560">Oxidoreductase</keyword>
<evidence type="ECO:0000256" key="1">
    <source>
        <dbReference type="ARBA" id="ARBA00004994"/>
    </source>
</evidence>
<comment type="pathway">
    <text evidence="1 10">Cofactor biosynthesis; (R)-pantothenate biosynthesis; (R)-pantoate from 3-methyl-2-oxobutanoate: step 2/2.</text>
</comment>
<accession>A0A917YLP6</accession>
<proteinExistence type="inferred from homology"/>
<dbReference type="InterPro" id="IPR003710">
    <property type="entry name" value="ApbA"/>
</dbReference>
<evidence type="ECO:0000256" key="4">
    <source>
        <dbReference type="ARBA" id="ARBA00019465"/>
    </source>
</evidence>
<dbReference type="PANTHER" id="PTHR43765">
    <property type="entry name" value="2-DEHYDROPANTOATE 2-REDUCTASE-RELATED"/>
    <property type="match status" value="1"/>
</dbReference>
<organism evidence="13 14">
    <name type="scientific">Gemmobacter aquaticus</name>
    <dbReference type="NCBI Taxonomy" id="490185"/>
    <lineage>
        <taxon>Bacteria</taxon>
        <taxon>Pseudomonadati</taxon>
        <taxon>Pseudomonadota</taxon>
        <taxon>Alphaproteobacteria</taxon>
        <taxon>Rhodobacterales</taxon>
        <taxon>Paracoccaceae</taxon>
        <taxon>Gemmobacter</taxon>
    </lineage>
</organism>
<dbReference type="SUPFAM" id="SSF48179">
    <property type="entry name" value="6-phosphogluconate dehydrogenase C-terminal domain-like"/>
    <property type="match status" value="1"/>
</dbReference>
<dbReference type="OrthoDB" id="9793586at2"/>
<dbReference type="PROSITE" id="PS51257">
    <property type="entry name" value="PROKAR_LIPOPROTEIN"/>
    <property type="match status" value="1"/>
</dbReference>
<protein>
    <recommendedName>
        <fullName evidence="4 10">2-dehydropantoate 2-reductase</fullName>
        <ecNumber evidence="3 10">1.1.1.169</ecNumber>
    </recommendedName>
    <alternativeName>
        <fullName evidence="8 10">Ketopantoate reductase</fullName>
    </alternativeName>
</protein>
<dbReference type="InterPro" id="IPR036291">
    <property type="entry name" value="NAD(P)-bd_dom_sf"/>
</dbReference>
<dbReference type="GO" id="GO:0008677">
    <property type="term" value="F:2-dehydropantoate 2-reductase activity"/>
    <property type="evidence" value="ECO:0007669"/>
    <property type="project" value="UniProtKB-EC"/>
</dbReference>
<dbReference type="Gene3D" id="1.10.1040.10">
    <property type="entry name" value="N-(1-d-carboxylethyl)-l-norvaline Dehydrogenase, domain 2"/>
    <property type="match status" value="1"/>
</dbReference>
<evidence type="ECO:0000259" key="12">
    <source>
        <dbReference type="Pfam" id="PF08546"/>
    </source>
</evidence>
<dbReference type="SUPFAM" id="SSF51735">
    <property type="entry name" value="NAD(P)-binding Rossmann-fold domains"/>
    <property type="match status" value="1"/>
</dbReference>
<evidence type="ECO:0000256" key="5">
    <source>
        <dbReference type="ARBA" id="ARBA00022655"/>
    </source>
</evidence>
<evidence type="ECO:0000256" key="7">
    <source>
        <dbReference type="ARBA" id="ARBA00023002"/>
    </source>
</evidence>
<dbReference type="InterPro" id="IPR008927">
    <property type="entry name" value="6-PGluconate_DH-like_C_sf"/>
</dbReference>
<keyword evidence="14" id="KW-1185">Reference proteome</keyword>
<evidence type="ECO:0000259" key="11">
    <source>
        <dbReference type="Pfam" id="PF02558"/>
    </source>
</evidence>
<dbReference type="NCBIfam" id="TIGR00745">
    <property type="entry name" value="apbA_panE"/>
    <property type="match status" value="1"/>
</dbReference>
<dbReference type="InterPro" id="IPR013752">
    <property type="entry name" value="KPA_reductase"/>
</dbReference>
<dbReference type="RefSeq" id="WP_146287149.1">
    <property type="nucleotide sequence ID" value="NZ_BMLP01000004.1"/>
</dbReference>
<evidence type="ECO:0000256" key="10">
    <source>
        <dbReference type="RuleBase" id="RU362068"/>
    </source>
</evidence>
<reference evidence="13 14" key="1">
    <citation type="journal article" date="2014" name="Int. J. Syst. Evol. Microbiol.">
        <title>Complete genome sequence of Corynebacterium casei LMG S-19264T (=DSM 44701T), isolated from a smear-ripened cheese.</title>
        <authorList>
            <consortium name="US DOE Joint Genome Institute (JGI-PGF)"/>
            <person name="Walter F."/>
            <person name="Albersmeier A."/>
            <person name="Kalinowski J."/>
            <person name="Ruckert C."/>
        </authorList>
    </citation>
    <scope>NUCLEOTIDE SEQUENCE [LARGE SCALE GENOMIC DNA]</scope>
    <source>
        <strain evidence="13 14">CGMCC 1.7029</strain>
    </source>
</reference>
<dbReference type="AlphaFoldDB" id="A0A917YLP6"/>
<keyword evidence="6 10" id="KW-0521">NADP</keyword>
<dbReference type="EMBL" id="BMLP01000004">
    <property type="protein sequence ID" value="GGO34151.1"/>
    <property type="molecule type" value="Genomic_DNA"/>
</dbReference>
<dbReference type="FunFam" id="1.10.1040.10:FF:000017">
    <property type="entry name" value="2-dehydropantoate 2-reductase"/>
    <property type="match status" value="1"/>
</dbReference>
<evidence type="ECO:0000256" key="9">
    <source>
        <dbReference type="ARBA" id="ARBA00048793"/>
    </source>
</evidence>
<dbReference type="EC" id="1.1.1.169" evidence="3 10"/>
<dbReference type="Pfam" id="PF02558">
    <property type="entry name" value="ApbA"/>
    <property type="match status" value="1"/>
</dbReference>
<evidence type="ECO:0000256" key="3">
    <source>
        <dbReference type="ARBA" id="ARBA00013014"/>
    </source>
</evidence>
<evidence type="ECO:0000256" key="6">
    <source>
        <dbReference type="ARBA" id="ARBA00022857"/>
    </source>
</evidence>
<dbReference type="Pfam" id="PF08546">
    <property type="entry name" value="ApbA_C"/>
    <property type="match status" value="1"/>
</dbReference>
<dbReference type="GO" id="GO:0050661">
    <property type="term" value="F:NADP binding"/>
    <property type="evidence" value="ECO:0007669"/>
    <property type="project" value="TreeGrafter"/>
</dbReference>
<comment type="similarity">
    <text evidence="2 10">Belongs to the ketopantoate reductase family.</text>
</comment>
<sequence length="300" mass="31448">MARHRIAIMGAGAVGCYYGALLAIAGEQVTLIGRPALRDAVRDRGLLLERRGRIELIRMDAATEPEAVAGADMVLVCVKSPDTEAAAQAIAPYLSPDATILSLQNGVGNAERLSAGLGRPVLPVVVYVATKMAGPGHVAHFGRGELVLGTGPGAEAAASILRRAGIPTEISSQTETALWSKLVINCALNALSAVSRQPYGRIIATPGAADLMKGVVAECQTVAQASGITLPADLWDQVERICATMPGQFSSTAQDMMRGRATEIEFLNGEILRRAHNLGIAAPINQALTVMVRLAEQRQA</sequence>
<evidence type="ECO:0000313" key="14">
    <source>
        <dbReference type="Proteomes" id="UP000598196"/>
    </source>
</evidence>
<dbReference type="InterPro" id="IPR050838">
    <property type="entry name" value="Ketopantoate_reductase"/>
</dbReference>
<evidence type="ECO:0000313" key="13">
    <source>
        <dbReference type="EMBL" id="GGO34151.1"/>
    </source>
</evidence>
<gene>
    <name evidence="13" type="ORF">GCM10010991_24550</name>
</gene>
<comment type="caution">
    <text evidence="13">The sequence shown here is derived from an EMBL/GenBank/DDBJ whole genome shotgun (WGS) entry which is preliminary data.</text>
</comment>
<comment type="catalytic activity">
    <reaction evidence="9 10">
        <text>(R)-pantoate + NADP(+) = 2-dehydropantoate + NADPH + H(+)</text>
        <dbReference type="Rhea" id="RHEA:16233"/>
        <dbReference type="ChEBI" id="CHEBI:11561"/>
        <dbReference type="ChEBI" id="CHEBI:15378"/>
        <dbReference type="ChEBI" id="CHEBI:15980"/>
        <dbReference type="ChEBI" id="CHEBI:57783"/>
        <dbReference type="ChEBI" id="CHEBI:58349"/>
        <dbReference type="EC" id="1.1.1.169"/>
    </reaction>
</comment>